<protein>
    <submittedName>
        <fullName evidence="2">Alpha-amylase family glycosyl hydrolase</fullName>
    </submittedName>
</protein>
<dbReference type="SUPFAM" id="SSF51445">
    <property type="entry name" value="(Trans)glycosidases"/>
    <property type="match status" value="1"/>
</dbReference>
<feature type="domain" description="Glycosyl hydrolase family 13 catalytic" evidence="1">
    <location>
        <begin position="6"/>
        <end position="48"/>
    </location>
</feature>
<proteinExistence type="predicted"/>
<dbReference type="Pfam" id="PF00128">
    <property type="entry name" value="Alpha-amylase"/>
    <property type="match status" value="1"/>
</dbReference>
<organism evidence="2 3">
    <name type="scientific">Enterovibrio norvegicus</name>
    <dbReference type="NCBI Taxonomy" id="188144"/>
    <lineage>
        <taxon>Bacteria</taxon>
        <taxon>Pseudomonadati</taxon>
        <taxon>Pseudomonadota</taxon>
        <taxon>Gammaproteobacteria</taxon>
        <taxon>Vibrionales</taxon>
        <taxon>Vibrionaceae</taxon>
        <taxon>Enterovibrio</taxon>
    </lineage>
</organism>
<dbReference type="GO" id="GO:0016787">
    <property type="term" value="F:hydrolase activity"/>
    <property type="evidence" value="ECO:0007669"/>
    <property type="project" value="UniProtKB-KW"/>
</dbReference>
<dbReference type="InterPro" id="IPR017853">
    <property type="entry name" value="GH"/>
</dbReference>
<accession>A0ABV4KY78</accession>
<dbReference type="PANTHER" id="PTHR10357:SF179">
    <property type="entry name" value="NEUTRAL AND BASIC AMINO ACID TRANSPORT PROTEIN RBAT"/>
    <property type="match status" value="1"/>
</dbReference>
<dbReference type="RefSeq" id="WP_083256695.1">
    <property type="nucleotide sequence ID" value="NZ_AJYF02000003.1"/>
</dbReference>
<reference evidence="2 3" key="1">
    <citation type="submission" date="2024-06" db="EMBL/GenBank/DDBJ databases">
        <authorList>
            <person name="Steensen K."/>
            <person name="Seneca J."/>
            <person name="Bartlau N."/>
            <person name="Yu A.X."/>
            <person name="Polz M.F."/>
        </authorList>
    </citation>
    <scope>NUCLEOTIDE SEQUENCE [LARGE SCALE GENOMIC DNA]</scope>
    <source>
        <strain evidence="2 3">1F260</strain>
    </source>
</reference>
<evidence type="ECO:0000259" key="1">
    <source>
        <dbReference type="Pfam" id="PF00128"/>
    </source>
</evidence>
<dbReference type="EMBL" id="JBGONM010000008">
    <property type="protein sequence ID" value="MEZ8080421.1"/>
    <property type="molecule type" value="Genomic_DNA"/>
</dbReference>
<evidence type="ECO:0000313" key="2">
    <source>
        <dbReference type="EMBL" id="MEZ8080421.1"/>
    </source>
</evidence>
<keyword evidence="2" id="KW-0378">Hydrolase</keyword>
<evidence type="ECO:0000313" key="3">
    <source>
        <dbReference type="Proteomes" id="UP001569154"/>
    </source>
</evidence>
<keyword evidence="3" id="KW-1185">Reference proteome</keyword>
<dbReference type="Gene3D" id="3.20.20.80">
    <property type="entry name" value="Glycosidases"/>
    <property type="match status" value="1"/>
</dbReference>
<gene>
    <name evidence="2" type="ORF">ACED35_04805</name>
</gene>
<name>A0ABV4KY78_9GAMM</name>
<dbReference type="InterPro" id="IPR006047">
    <property type="entry name" value="GH13_cat_dom"/>
</dbReference>
<dbReference type="PANTHER" id="PTHR10357">
    <property type="entry name" value="ALPHA-AMYLASE FAMILY MEMBER"/>
    <property type="match status" value="1"/>
</dbReference>
<comment type="caution">
    <text evidence="2">The sequence shown here is derived from an EMBL/GenBank/DDBJ whole genome shotgun (WGS) entry which is preliminary data.</text>
</comment>
<sequence length="58" mass="6303">MKPSASPIFESPLSDFGYDITNLSAINPEYGDMSTFTALVEEAKARGFSGFRGESHVE</sequence>
<dbReference type="Proteomes" id="UP001569154">
    <property type="component" value="Unassembled WGS sequence"/>
</dbReference>